<reference evidence="1" key="1">
    <citation type="submission" date="2021-02" db="EMBL/GenBank/DDBJ databases">
        <authorList>
            <person name="Vanwijnsberghe S."/>
        </authorList>
    </citation>
    <scope>NUCLEOTIDE SEQUENCE</scope>
    <source>
        <strain evidence="1">R-70211</strain>
    </source>
</reference>
<sequence length="181" mass="19574">MESNNTADVFRDIYLGKKWHSAESVSGWGSEQGNTERFVRELPDLASRYNVTSVLDVPCGDFNWMRHVDLGDIDYIGADFVAGVGARESGRPWIIEAQLPGSGSASRLVAGRRSHYLPGLSVPFFPQRRVPRAGQLCGNGCTLSADNDSPIDWNGAPVGSLPGIMGQARRTVAHASAEETI</sequence>
<dbReference type="Proteomes" id="UP000675121">
    <property type="component" value="Unassembled WGS sequence"/>
</dbReference>
<protein>
    <submittedName>
        <fullName evidence="1">Uncharacterized protein</fullName>
    </submittedName>
</protein>
<organism evidence="1 2">
    <name type="scientific">Paraburkholderia domus</name>
    <dbReference type="NCBI Taxonomy" id="2793075"/>
    <lineage>
        <taxon>Bacteria</taxon>
        <taxon>Pseudomonadati</taxon>
        <taxon>Pseudomonadota</taxon>
        <taxon>Betaproteobacteria</taxon>
        <taxon>Burkholderiales</taxon>
        <taxon>Burkholderiaceae</taxon>
        <taxon>Paraburkholderia</taxon>
    </lineage>
</organism>
<dbReference type="AlphaFoldDB" id="A0A9N8N1L7"/>
<dbReference type="EMBL" id="CAJNAS010000016">
    <property type="protein sequence ID" value="CAE6935807.1"/>
    <property type="molecule type" value="Genomic_DNA"/>
</dbReference>
<gene>
    <name evidence="1" type="ORF">R70211_05383</name>
</gene>
<dbReference type="RefSeq" id="WP_201139430.1">
    <property type="nucleotide sequence ID" value="NZ_CAJNAS010000016.1"/>
</dbReference>
<keyword evidence="2" id="KW-1185">Reference proteome</keyword>
<accession>A0A9N8N1L7</accession>
<comment type="caution">
    <text evidence="1">The sequence shown here is derived from an EMBL/GenBank/DDBJ whole genome shotgun (WGS) entry which is preliminary data.</text>
</comment>
<proteinExistence type="predicted"/>
<name>A0A9N8N1L7_9BURK</name>
<evidence type="ECO:0000313" key="2">
    <source>
        <dbReference type="Proteomes" id="UP000675121"/>
    </source>
</evidence>
<evidence type="ECO:0000313" key="1">
    <source>
        <dbReference type="EMBL" id="CAE6935807.1"/>
    </source>
</evidence>